<feature type="region of interest" description="Disordered" evidence="1">
    <location>
        <begin position="1"/>
        <end position="51"/>
    </location>
</feature>
<proteinExistence type="predicted"/>
<dbReference type="EnsemblPlants" id="ONIVA07G01880.1">
    <property type="protein sequence ID" value="ONIVA07G01880.1"/>
    <property type="gene ID" value="ONIVA07G01880"/>
</dbReference>
<accession>A0A0E0HWP4</accession>
<reference evidence="2" key="2">
    <citation type="submission" date="2018-04" db="EMBL/GenBank/DDBJ databases">
        <title>OnivRS2 (Oryza nivara Reference Sequence Version 2).</title>
        <authorList>
            <person name="Zhang J."/>
            <person name="Kudrna D."/>
            <person name="Lee S."/>
            <person name="Talag J."/>
            <person name="Rajasekar S."/>
            <person name="Welchert J."/>
            <person name="Hsing Y.-I."/>
            <person name="Wing R.A."/>
        </authorList>
    </citation>
    <scope>NUCLEOTIDE SEQUENCE [LARGE SCALE GENOMIC DNA]</scope>
    <source>
        <strain evidence="2">SL10</strain>
    </source>
</reference>
<dbReference type="AlphaFoldDB" id="A0A0E0HWP4"/>
<evidence type="ECO:0000256" key="1">
    <source>
        <dbReference type="SAM" id="MobiDB-lite"/>
    </source>
</evidence>
<organism evidence="2">
    <name type="scientific">Oryza nivara</name>
    <name type="common">Indian wild rice</name>
    <name type="synonym">Oryza sativa f. spontanea</name>
    <dbReference type="NCBI Taxonomy" id="4536"/>
    <lineage>
        <taxon>Eukaryota</taxon>
        <taxon>Viridiplantae</taxon>
        <taxon>Streptophyta</taxon>
        <taxon>Embryophyta</taxon>
        <taxon>Tracheophyta</taxon>
        <taxon>Spermatophyta</taxon>
        <taxon>Magnoliopsida</taxon>
        <taxon>Liliopsida</taxon>
        <taxon>Poales</taxon>
        <taxon>Poaceae</taxon>
        <taxon>BOP clade</taxon>
        <taxon>Oryzoideae</taxon>
        <taxon>Oryzeae</taxon>
        <taxon>Oryzinae</taxon>
        <taxon>Oryza</taxon>
    </lineage>
</organism>
<sequence length="96" mass="10336">MRERQGQGGDDDLNGVSDREEQEATVSRSSAGPKTMCGGHRERRSGTSDDKYSLPKEVLISVLVKSSLAPPCTLWSSGTQLLLVCTLDVHCLRACG</sequence>
<keyword evidence="3" id="KW-1185">Reference proteome</keyword>
<dbReference type="Gramene" id="ONIVA07G01880.1">
    <property type="protein sequence ID" value="ONIVA07G01880.1"/>
    <property type="gene ID" value="ONIVA07G01880"/>
</dbReference>
<evidence type="ECO:0000313" key="3">
    <source>
        <dbReference type="Proteomes" id="UP000006591"/>
    </source>
</evidence>
<dbReference type="HOGENOM" id="CLU_2416971_0_0_1"/>
<reference evidence="2" key="1">
    <citation type="submission" date="2015-04" db="UniProtKB">
        <authorList>
            <consortium name="EnsemblPlants"/>
        </authorList>
    </citation>
    <scope>IDENTIFICATION</scope>
    <source>
        <strain evidence="2">SL10</strain>
    </source>
</reference>
<evidence type="ECO:0000313" key="2">
    <source>
        <dbReference type="EnsemblPlants" id="ONIVA07G01880.1"/>
    </source>
</evidence>
<dbReference type="Proteomes" id="UP000006591">
    <property type="component" value="Chromosome 7"/>
</dbReference>
<name>A0A0E0HWP4_ORYNI</name>
<protein>
    <submittedName>
        <fullName evidence="2">Uncharacterized protein</fullName>
    </submittedName>
</protein>